<keyword evidence="1" id="KW-0472">Membrane</keyword>
<feature type="transmembrane region" description="Helical" evidence="1">
    <location>
        <begin position="60"/>
        <end position="77"/>
    </location>
</feature>
<evidence type="ECO:0000313" key="2">
    <source>
        <dbReference type="EMBL" id="CAK0842006.1"/>
    </source>
</evidence>
<dbReference type="Proteomes" id="UP001189429">
    <property type="component" value="Unassembled WGS sequence"/>
</dbReference>
<keyword evidence="1" id="KW-1133">Transmembrane helix</keyword>
<organism evidence="2 3">
    <name type="scientific">Prorocentrum cordatum</name>
    <dbReference type="NCBI Taxonomy" id="2364126"/>
    <lineage>
        <taxon>Eukaryota</taxon>
        <taxon>Sar</taxon>
        <taxon>Alveolata</taxon>
        <taxon>Dinophyceae</taxon>
        <taxon>Prorocentrales</taxon>
        <taxon>Prorocentraceae</taxon>
        <taxon>Prorocentrum</taxon>
    </lineage>
</organism>
<accession>A0ABN9T9Z2</accession>
<proteinExistence type="predicted"/>
<sequence length="186" mass="20848">MQKYKCANKHQNPGLTRILNTMLNATGMCSAWCVLWATKWTFQWWCVENRVKTHAILEKVIIAFVLTAFASVMVFIVDKVDDHLEAQEPEKARLVDSTDADGEANARLVPKGDETGANDQQESAKEIVRIIINSLGILVGFSWEHCFDGGVESVSEKSSHSNSIRLIVQLCMGIMVCLLVLPAWRR</sequence>
<name>A0ABN9T9Z2_9DINO</name>
<evidence type="ECO:0000256" key="1">
    <source>
        <dbReference type="SAM" id="Phobius"/>
    </source>
</evidence>
<dbReference type="EMBL" id="CAUYUJ010014500">
    <property type="protein sequence ID" value="CAK0842006.1"/>
    <property type="molecule type" value="Genomic_DNA"/>
</dbReference>
<comment type="caution">
    <text evidence="2">The sequence shown here is derived from an EMBL/GenBank/DDBJ whole genome shotgun (WGS) entry which is preliminary data.</text>
</comment>
<gene>
    <name evidence="2" type="ORF">PCOR1329_LOCUS37054</name>
</gene>
<keyword evidence="1" id="KW-0812">Transmembrane</keyword>
<keyword evidence="3" id="KW-1185">Reference proteome</keyword>
<reference evidence="2" key="1">
    <citation type="submission" date="2023-10" db="EMBL/GenBank/DDBJ databases">
        <authorList>
            <person name="Chen Y."/>
            <person name="Shah S."/>
            <person name="Dougan E. K."/>
            <person name="Thang M."/>
            <person name="Chan C."/>
        </authorList>
    </citation>
    <scope>NUCLEOTIDE SEQUENCE [LARGE SCALE GENOMIC DNA]</scope>
</reference>
<evidence type="ECO:0000313" key="3">
    <source>
        <dbReference type="Proteomes" id="UP001189429"/>
    </source>
</evidence>
<feature type="transmembrane region" description="Helical" evidence="1">
    <location>
        <begin position="163"/>
        <end position="184"/>
    </location>
</feature>
<protein>
    <recommendedName>
        <fullName evidence="4">Transmembrane protein 163</fullName>
    </recommendedName>
</protein>
<evidence type="ECO:0008006" key="4">
    <source>
        <dbReference type="Google" id="ProtNLM"/>
    </source>
</evidence>
<feature type="non-terminal residue" evidence="2">
    <location>
        <position position="186"/>
    </location>
</feature>